<name>A0ACB0Z5V3_MELEN</name>
<gene>
    <name evidence="1" type="ORF">MENTE1834_LOCUS21053</name>
</gene>
<comment type="caution">
    <text evidence="1">The sequence shown here is derived from an EMBL/GenBank/DDBJ whole genome shotgun (WGS) entry which is preliminary data.</text>
</comment>
<sequence length="253" mass="27652">MVSNLPKNIILRHAHLLRLLAQSQIGYNFRHLDEPVRQRLVQLIVGGGNVYKIEEEKGQNLRSTNKKSVISDTAERVQVVAVGIQTQGGFTLNNDGTRNYPSKPADNPPPFSDGKSFVNPSSAEFSNFVQVSSTDADVVDIIPSLPKDCRPTNIDSTNKMSKSSERKVPTTRVSRLFNFGKLVIGLGTGTAKELLRRRIDGGGNSNPTITPNNNTSSISNPLFTPENAERIVQMLCRVRGAALKLGQMISIQG</sequence>
<dbReference type="Proteomes" id="UP001497535">
    <property type="component" value="Unassembled WGS sequence"/>
</dbReference>
<accession>A0ACB0Z5V3</accession>
<dbReference type="EMBL" id="CAVMJV010000026">
    <property type="protein sequence ID" value="CAK5074315.1"/>
    <property type="molecule type" value="Genomic_DNA"/>
</dbReference>
<proteinExistence type="predicted"/>
<protein>
    <submittedName>
        <fullName evidence="1">Uncharacterized protein</fullName>
    </submittedName>
</protein>
<organism evidence="1 2">
    <name type="scientific">Meloidogyne enterolobii</name>
    <name type="common">Root-knot nematode worm</name>
    <name type="synonym">Meloidogyne mayaguensis</name>
    <dbReference type="NCBI Taxonomy" id="390850"/>
    <lineage>
        <taxon>Eukaryota</taxon>
        <taxon>Metazoa</taxon>
        <taxon>Ecdysozoa</taxon>
        <taxon>Nematoda</taxon>
        <taxon>Chromadorea</taxon>
        <taxon>Rhabditida</taxon>
        <taxon>Tylenchina</taxon>
        <taxon>Tylenchomorpha</taxon>
        <taxon>Tylenchoidea</taxon>
        <taxon>Meloidogynidae</taxon>
        <taxon>Meloidogyninae</taxon>
        <taxon>Meloidogyne</taxon>
    </lineage>
</organism>
<reference evidence="1" key="1">
    <citation type="submission" date="2023-11" db="EMBL/GenBank/DDBJ databases">
        <authorList>
            <person name="Poullet M."/>
        </authorList>
    </citation>
    <scope>NUCLEOTIDE SEQUENCE</scope>
    <source>
        <strain evidence="1">E1834</strain>
    </source>
</reference>
<evidence type="ECO:0000313" key="2">
    <source>
        <dbReference type="Proteomes" id="UP001497535"/>
    </source>
</evidence>
<evidence type="ECO:0000313" key="1">
    <source>
        <dbReference type="EMBL" id="CAK5074315.1"/>
    </source>
</evidence>
<keyword evidence="2" id="KW-1185">Reference proteome</keyword>